<dbReference type="EMBL" id="JANCPR020000017">
    <property type="protein sequence ID" value="MDJ1133866.1"/>
    <property type="molecule type" value="Genomic_DNA"/>
</dbReference>
<comment type="caution">
    <text evidence="3">The sequence shown here is derived from an EMBL/GenBank/DDBJ whole genome shotgun (WGS) entry which is preliminary data.</text>
</comment>
<name>A0ABT6ZXT2_9ACTN</name>
<evidence type="ECO:0000313" key="4">
    <source>
        <dbReference type="Proteomes" id="UP001214441"/>
    </source>
</evidence>
<proteinExistence type="inferred from homology"/>
<organism evidence="3 4">
    <name type="scientific">Streptomyces iconiensis</name>
    <dbReference type="NCBI Taxonomy" id="1384038"/>
    <lineage>
        <taxon>Bacteria</taxon>
        <taxon>Bacillati</taxon>
        <taxon>Actinomycetota</taxon>
        <taxon>Actinomycetes</taxon>
        <taxon>Kitasatosporales</taxon>
        <taxon>Streptomycetaceae</taxon>
        <taxon>Streptomyces</taxon>
    </lineage>
</organism>
<feature type="transmembrane region" description="Helical" evidence="2">
    <location>
        <begin position="42"/>
        <end position="61"/>
    </location>
</feature>
<dbReference type="NCBIfam" id="NF009314">
    <property type="entry name" value="PRK12674.1-2"/>
    <property type="match status" value="1"/>
</dbReference>
<keyword evidence="2" id="KW-1133">Transmembrane helix</keyword>
<dbReference type="Proteomes" id="UP001214441">
    <property type="component" value="Unassembled WGS sequence"/>
</dbReference>
<accession>A0ABT6ZXT2</accession>
<keyword evidence="4" id="KW-1185">Reference proteome</keyword>
<dbReference type="Pfam" id="PF03334">
    <property type="entry name" value="PhaG_MnhG_YufB"/>
    <property type="match status" value="1"/>
</dbReference>
<reference evidence="3 4" key="1">
    <citation type="submission" date="2023-05" db="EMBL/GenBank/DDBJ databases">
        <title>Streptantibioticus silvisoli sp. nov., acidotolerant actinomycetes 1 from pine litter.</title>
        <authorList>
            <person name="Swiecimska M."/>
            <person name="Golinska P."/>
            <person name="Sangal V."/>
            <person name="Wachnowicz B."/>
            <person name="Goodfellow M."/>
        </authorList>
    </citation>
    <scope>NUCLEOTIDE SEQUENCE [LARGE SCALE GENOMIC DNA]</scope>
    <source>
        <strain evidence="3 4">DSM 42109</strain>
    </source>
</reference>
<dbReference type="InterPro" id="IPR005133">
    <property type="entry name" value="PhaG_MnhG_YufB"/>
</dbReference>
<dbReference type="NCBIfam" id="TIGR01300">
    <property type="entry name" value="CPA3_mnhG_phaG"/>
    <property type="match status" value="1"/>
</dbReference>
<dbReference type="PANTHER" id="PTHR34703:SF1">
    <property type="entry name" value="ANTIPORTER SUBUNIT MNHG2-RELATED"/>
    <property type="match status" value="1"/>
</dbReference>
<feature type="transmembrane region" description="Helical" evidence="2">
    <location>
        <begin position="12"/>
        <end position="30"/>
    </location>
</feature>
<comment type="similarity">
    <text evidence="1">Belongs to the CPA3 antiporters (TC 2.A.63) subunit G family.</text>
</comment>
<dbReference type="PANTHER" id="PTHR34703">
    <property type="entry name" value="ANTIPORTER SUBUNIT MNHG2-RELATED"/>
    <property type="match status" value="1"/>
</dbReference>
<evidence type="ECO:0000256" key="2">
    <source>
        <dbReference type="SAM" id="Phobius"/>
    </source>
</evidence>
<dbReference type="RefSeq" id="WP_274041728.1">
    <property type="nucleotide sequence ID" value="NZ_JANCPR020000017.1"/>
</dbReference>
<protein>
    <submittedName>
        <fullName evidence="3">Monovalent cation/H(+) antiporter subunit G</fullName>
    </submittedName>
</protein>
<evidence type="ECO:0000313" key="3">
    <source>
        <dbReference type="EMBL" id="MDJ1133866.1"/>
    </source>
</evidence>
<feature type="transmembrane region" description="Helical" evidence="2">
    <location>
        <begin position="67"/>
        <end position="88"/>
    </location>
</feature>
<keyword evidence="2" id="KW-0472">Membrane</keyword>
<sequence>MNWIRVADVAGLVFMFAGALLCLLAGIGLLRLPDVLTRLHAATKPQSFGLLLVLIGTGLWLRSFVDLSTLLLVGVFQLLTSPVAAHMVGRAAYRTGRLDRDNLVQDELGEALSHGGQDRPTEES</sequence>
<keyword evidence="2" id="KW-0812">Transmembrane</keyword>
<evidence type="ECO:0000256" key="1">
    <source>
        <dbReference type="ARBA" id="ARBA00008404"/>
    </source>
</evidence>
<gene>
    <name evidence="3" type="primary">mnhG</name>
    <name evidence="3" type="ORF">NMN56_018210</name>
</gene>